<keyword evidence="2" id="KW-1185">Reference proteome</keyword>
<accession>S7TZA2</accession>
<gene>
    <name evidence="1" type="ORF">dsmv_1637</name>
</gene>
<sequence length="815" mass="92642">MIKENLLGTLSPLFAERNNAGPEPLLTEALSRIQDLLGARPGSPPEVFAQALPFGAGDTTFGAENELQAVVTGASEHVDLPIIIQQSNYYQNLMKRTGTGESPRRSIADLENFINDNTNGIWENSWVRFHHSALNDYSRSVFARDLAADRHRPEGPRRRDADRFTVTRNGETYIRIPVSYLIKLALADALADGPGTHAVIRSVGEGLMDHFINDNTSPETTSFHPVLSARNTAPGEGIARETAKRYLLSQLLILYANRKFGLLAGGQRAMVYFAPHTHARQKRLNELISDTFYRELYMSPCLSGWRRGENKHRYMQLCHKVLSRSQLNGIARLKEAGIITRDLVVLPSLSNVSLANNGTHISLGSRKLTRLMKDPASGFDAWDEKILGDLAIKIAEHFLPLFVGTYSAAPYRLDFSDFHPEKALGFLPHELDFTHLRMIWRRWKKKARLKVLGQPITPFGPKWIDRQFSRIFGLRGDFVRDYRLLDYFVALMSTDRSPALNGEVGNDVRLKQDLVEFGIFDAEMPMYLPYRLREYAVMGFSGFEGRYYSLFESIGGDMAPAAALQNLVTALAFKYIISGKITHAHIPDEPFVESERRQIFFGSAIGIPTFFIRKDTPNAFMHLILQRVRHTRPSHRYQGFIRVYNLEFRKALVDILRTDAADLVEMMGLSEILADLSDRIEAPETHAAADRLTRSILEEVNVDHPMKLPADVFNTASEQYYRETLRKRHMMESIDFLEQNFIKLDAWAALKRGVFREALAGILGLGHQGAWEFFQKIRRGIVTEEIDDRSLHQLIQLIILSIHHDIQQNREIETP</sequence>
<dbReference type="Proteomes" id="UP000014977">
    <property type="component" value="Unassembled WGS sequence"/>
</dbReference>
<protein>
    <submittedName>
        <fullName evidence="1">Uncharacterized protein</fullName>
    </submittedName>
</protein>
<proteinExistence type="predicted"/>
<reference evidence="1 2" key="1">
    <citation type="journal article" date="2013" name="Genome Announc.">
        <title>Draft genome sequences for three mercury-methylating, sulfate-reducing bacteria.</title>
        <authorList>
            <person name="Brown S.D."/>
            <person name="Hurt R.A.Jr."/>
            <person name="Gilmour C.C."/>
            <person name="Elias D.A."/>
        </authorList>
    </citation>
    <scope>NUCLEOTIDE SEQUENCE [LARGE SCALE GENOMIC DNA]</scope>
    <source>
        <strain evidence="1 2">DSM 2059</strain>
    </source>
</reference>
<dbReference type="PATRIC" id="fig|1121405.3.peg.1081"/>
<dbReference type="eggNOG" id="COG2301">
    <property type="taxonomic scope" value="Bacteria"/>
</dbReference>
<comment type="caution">
    <text evidence="1">The sequence shown here is derived from an EMBL/GenBank/DDBJ whole genome shotgun (WGS) entry which is preliminary data.</text>
</comment>
<dbReference type="EMBL" id="ATHJ01000065">
    <property type="protein sequence ID" value="EPR42511.1"/>
    <property type="molecule type" value="Genomic_DNA"/>
</dbReference>
<dbReference type="STRING" id="897.B2D07_07235"/>
<name>S7TZA2_DESML</name>
<organism evidence="1 2">
    <name type="scientific">Desulfococcus multivorans DSM 2059</name>
    <dbReference type="NCBI Taxonomy" id="1121405"/>
    <lineage>
        <taxon>Bacteria</taxon>
        <taxon>Pseudomonadati</taxon>
        <taxon>Thermodesulfobacteriota</taxon>
        <taxon>Desulfobacteria</taxon>
        <taxon>Desulfobacterales</taxon>
        <taxon>Desulfococcaceae</taxon>
        <taxon>Desulfococcus</taxon>
    </lineage>
</organism>
<evidence type="ECO:0000313" key="2">
    <source>
        <dbReference type="Proteomes" id="UP000014977"/>
    </source>
</evidence>
<evidence type="ECO:0000313" key="1">
    <source>
        <dbReference type="EMBL" id="EPR42511.1"/>
    </source>
</evidence>
<dbReference type="AlphaFoldDB" id="S7TZA2"/>